<dbReference type="EMBL" id="JAAZSQ010000026">
    <property type="protein sequence ID" value="NKX56504.1"/>
    <property type="molecule type" value="Genomic_DNA"/>
</dbReference>
<dbReference type="GO" id="GO:0003700">
    <property type="term" value="F:DNA-binding transcription factor activity"/>
    <property type="evidence" value="ECO:0007669"/>
    <property type="project" value="InterPro"/>
</dbReference>
<evidence type="ECO:0000256" key="1">
    <source>
        <dbReference type="ARBA" id="ARBA00009437"/>
    </source>
</evidence>
<dbReference type="PANTHER" id="PTHR30118:SF15">
    <property type="entry name" value="TRANSCRIPTIONAL REGULATORY PROTEIN"/>
    <property type="match status" value="1"/>
</dbReference>
<dbReference type="AlphaFoldDB" id="A0A7X6K7F0"/>
<dbReference type="PROSITE" id="PS50931">
    <property type="entry name" value="HTH_LYSR"/>
    <property type="match status" value="1"/>
</dbReference>
<dbReference type="SUPFAM" id="SSF46785">
    <property type="entry name" value="Winged helix' DNA-binding domain"/>
    <property type="match status" value="1"/>
</dbReference>
<keyword evidence="3" id="KW-0238">DNA-binding</keyword>
<accession>A0A7X6K7F0</accession>
<comment type="similarity">
    <text evidence="1">Belongs to the LysR transcriptional regulatory family.</text>
</comment>
<name>A0A7X6K7F0_9MICC</name>
<evidence type="ECO:0000313" key="7">
    <source>
        <dbReference type="Proteomes" id="UP000544090"/>
    </source>
</evidence>
<dbReference type="Gene3D" id="3.40.190.10">
    <property type="entry name" value="Periplasmic binding protein-like II"/>
    <property type="match status" value="2"/>
</dbReference>
<dbReference type="PANTHER" id="PTHR30118">
    <property type="entry name" value="HTH-TYPE TRANSCRIPTIONAL REGULATOR LEUO-RELATED"/>
    <property type="match status" value="1"/>
</dbReference>
<protein>
    <submittedName>
        <fullName evidence="6">LysR family transcriptional regulator</fullName>
    </submittedName>
</protein>
<dbReference type="PRINTS" id="PR00039">
    <property type="entry name" value="HTHLYSR"/>
</dbReference>
<gene>
    <name evidence="6" type="ORF">HGG74_18640</name>
</gene>
<dbReference type="Proteomes" id="UP000544090">
    <property type="component" value="Unassembled WGS sequence"/>
</dbReference>
<sequence>MKNITTVQLIVIMWDMNVIDLRRVDLNLLVVFQTVMQEGSVTRAAVKLNLSQSAVSAALARLRTLFDDPLFERSRAGMLPTSRALEISARLAPTLTSIADVIFEEPEFEPTSSNRIIHLAMSDDLEIVLAPWLAQRKLAQGWSVEFAIHQTNSTLWRESVENSRNDVALTMTPGQQSATFQSEPLFSSGYLCLFNPRLLQLSDPITHEEYVSVDHVRVSFDVQRGWVDDLLAARGYKRRTLCAISHFSGLTPIVSAAPVIATIPEHAAKALADLAGLAVSPVPIHAPRFTISAIWNTQVDGLPENVWIRKTLSEFAQTL</sequence>
<dbReference type="Pfam" id="PF03466">
    <property type="entry name" value="LysR_substrate"/>
    <property type="match status" value="1"/>
</dbReference>
<feature type="domain" description="HTH lysR-type" evidence="5">
    <location>
        <begin position="24"/>
        <end position="81"/>
    </location>
</feature>
<dbReference type="SUPFAM" id="SSF53850">
    <property type="entry name" value="Periplasmic binding protein-like II"/>
    <property type="match status" value="1"/>
</dbReference>
<proteinExistence type="inferred from homology"/>
<keyword evidence="7" id="KW-1185">Reference proteome</keyword>
<dbReference type="Pfam" id="PF00126">
    <property type="entry name" value="HTH_1"/>
    <property type="match status" value="1"/>
</dbReference>
<evidence type="ECO:0000256" key="3">
    <source>
        <dbReference type="ARBA" id="ARBA00023125"/>
    </source>
</evidence>
<dbReference type="InterPro" id="IPR036390">
    <property type="entry name" value="WH_DNA-bd_sf"/>
</dbReference>
<dbReference type="RefSeq" id="WP_168488836.1">
    <property type="nucleotide sequence ID" value="NZ_JAAZSQ010000026.1"/>
</dbReference>
<reference evidence="6 7" key="1">
    <citation type="submission" date="2020-04" db="EMBL/GenBank/DDBJ databases">
        <title>Arthrobacter sp. nov.</title>
        <authorList>
            <person name="Liu S."/>
        </authorList>
    </citation>
    <scope>NUCLEOTIDE SEQUENCE [LARGE SCALE GENOMIC DNA]</scope>
    <source>
        <strain evidence="6 7">E918</strain>
    </source>
</reference>
<keyword evidence="2" id="KW-0805">Transcription regulation</keyword>
<dbReference type="Gene3D" id="1.10.10.10">
    <property type="entry name" value="Winged helix-like DNA-binding domain superfamily/Winged helix DNA-binding domain"/>
    <property type="match status" value="1"/>
</dbReference>
<keyword evidence="4" id="KW-0804">Transcription</keyword>
<evidence type="ECO:0000259" key="5">
    <source>
        <dbReference type="PROSITE" id="PS50931"/>
    </source>
</evidence>
<comment type="caution">
    <text evidence="6">The sequence shown here is derived from an EMBL/GenBank/DDBJ whole genome shotgun (WGS) entry which is preliminary data.</text>
</comment>
<dbReference type="InterPro" id="IPR050389">
    <property type="entry name" value="LysR-type_TF"/>
</dbReference>
<evidence type="ECO:0000313" key="6">
    <source>
        <dbReference type="EMBL" id="NKX56504.1"/>
    </source>
</evidence>
<dbReference type="InterPro" id="IPR000847">
    <property type="entry name" value="LysR_HTH_N"/>
</dbReference>
<dbReference type="InterPro" id="IPR036388">
    <property type="entry name" value="WH-like_DNA-bd_sf"/>
</dbReference>
<dbReference type="InterPro" id="IPR005119">
    <property type="entry name" value="LysR_subst-bd"/>
</dbReference>
<evidence type="ECO:0000256" key="2">
    <source>
        <dbReference type="ARBA" id="ARBA00023015"/>
    </source>
</evidence>
<dbReference type="GO" id="GO:0003677">
    <property type="term" value="F:DNA binding"/>
    <property type="evidence" value="ECO:0007669"/>
    <property type="project" value="UniProtKB-KW"/>
</dbReference>
<evidence type="ECO:0000256" key="4">
    <source>
        <dbReference type="ARBA" id="ARBA00023163"/>
    </source>
</evidence>
<organism evidence="6 7">
    <name type="scientific">Arthrobacter mobilis</name>
    <dbReference type="NCBI Taxonomy" id="2724944"/>
    <lineage>
        <taxon>Bacteria</taxon>
        <taxon>Bacillati</taxon>
        <taxon>Actinomycetota</taxon>
        <taxon>Actinomycetes</taxon>
        <taxon>Micrococcales</taxon>
        <taxon>Micrococcaceae</taxon>
        <taxon>Arthrobacter</taxon>
    </lineage>
</organism>